<evidence type="ECO:0000313" key="1">
    <source>
        <dbReference type="EMBL" id="KZD55602.1"/>
    </source>
</evidence>
<evidence type="ECO:0000313" key="2">
    <source>
        <dbReference type="Proteomes" id="UP000076482"/>
    </source>
</evidence>
<sequence>MTETNYKLKEVKERLDEIIIEDVSFVKEDEDNWHFESLFEDFKVSKSDTAVFFRTKEAAAYFGTDGQSEWKNDFRLM</sequence>
<gene>
    <name evidence="1" type="ORF">B4088_5347</name>
</gene>
<dbReference type="AlphaFoldDB" id="A0A164LAH6"/>
<dbReference type="Proteomes" id="UP000076482">
    <property type="component" value="Unassembled WGS sequence"/>
</dbReference>
<comment type="caution">
    <text evidence="1">The sequence shown here is derived from an EMBL/GenBank/DDBJ whole genome shotgun (WGS) entry which is preliminary data.</text>
</comment>
<dbReference type="PATRIC" id="fig|1396.535.peg.5898"/>
<protein>
    <submittedName>
        <fullName evidence="1">Uncharacterized protein</fullName>
    </submittedName>
</protein>
<name>A0A164LAH6_BACCE</name>
<proteinExistence type="predicted"/>
<organism evidence="1 2">
    <name type="scientific">Bacillus cereus</name>
    <dbReference type="NCBI Taxonomy" id="1396"/>
    <lineage>
        <taxon>Bacteria</taxon>
        <taxon>Bacillati</taxon>
        <taxon>Bacillota</taxon>
        <taxon>Bacilli</taxon>
        <taxon>Bacillales</taxon>
        <taxon>Bacillaceae</taxon>
        <taxon>Bacillus</taxon>
        <taxon>Bacillus cereus group</taxon>
    </lineage>
</organism>
<dbReference type="EMBL" id="LJKE01000104">
    <property type="protein sequence ID" value="KZD55602.1"/>
    <property type="molecule type" value="Genomic_DNA"/>
</dbReference>
<reference evidence="1 2" key="1">
    <citation type="submission" date="2015-09" db="EMBL/GenBank/DDBJ databases">
        <title>Bacillus cereus food isolates.</title>
        <authorList>
            <person name="Boekhorst J."/>
        </authorList>
    </citation>
    <scope>NUCLEOTIDE SEQUENCE [LARGE SCALE GENOMIC DNA]</scope>
    <source>
        <strain evidence="1 2">B4088</strain>
    </source>
</reference>
<accession>A0A164LAH6</accession>
<dbReference type="RefSeq" id="WP_063262860.1">
    <property type="nucleotide sequence ID" value="NZ_LJKE01000104.1"/>
</dbReference>